<protein>
    <submittedName>
        <fullName evidence="1">Uncharacterized protein</fullName>
    </submittedName>
</protein>
<organism evidence="1 2">
    <name type="scientific">Dictyostelium firmibasis</name>
    <dbReference type="NCBI Taxonomy" id="79012"/>
    <lineage>
        <taxon>Eukaryota</taxon>
        <taxon>Amoebozoa</taxon>
        <taxon>Evosea</taxon>
        <taxon>Eumycetozoa</taxon>
        <taxon>Dictyostelia</taxon>
        <taxon>Dictyosteliales</taxon>
        <taxon>Dictyosteliaceae</taxon>
        <taxon>Dictyostelium</taxon>
    </lineage>
</organism>
<name>A0AAN7U9K6_9MYCE</name>
<sequence length="96" mass="11105">MPSSSFNNQKNTNTNKKFLSKLVNKNFDENDGSISMNRINESGINRSEIDIFNSNTLSSCNNTPQPSPLHQNRFQQQDFFEEIKREDDTRLLAYSL</sequence>
<evidence type="ECO:0000313" key="1">
    <source>
        <dbReference type="EMBL" id="KAK5582763.1"/>
    </source>
</evidence>
<proteinExistence type="predicted"/>
<evidence type="ECO:0000313" key="2">
    <source>
        <dbReference type="Proteomes" id="UP001344447"/>
    </source>
</evidence>
<dbReference type="AlphaFoldDB" id="A0AAN7U9K6"/>
<keyword evidence="2" id="KW-1185">Reference proteome</keyword>
<accession>A0AAN7U9K6</accession>
<reference evidence="1 2" key="1">
    <citation type="submission" date="2023-11" db="EMBL/GenBank/DDBJ databases">
        <title>Dfirmibasis_genome.</title>
        <authorList>
            <person name="Edelbroek B."/>
            <person name="Kjellin J."/>
            <person name="Jerlstrom-Hultqvist J."/>
            <person name="Soderbom F."/>
        </authorList>
    </citation>
    <scope>NUCLEOTIDE SEQUENCE [LARGE SCALE GENOMIC DNA]</scope>
    <source>
        <strain evidence="1 2">TNS-C-14</strain>
    </source>
</reference>
<dbReference type="Proteomes" id="UP001344447">
    <property type="component" value="Unassembled WGS sequence"/>
</dbReference>
<dbReference type="EMBL" id="JAVFKY010000001">
    <property type="protein sequence ID" value="KAK5582763.1"/>
    <property type="molecule type" value="Genomic_DNA"/>
</dbReference>
<comment type="caution">
    <text evidence="1">The sequence shown here is derived from an EMBL/GenBank/DDBJ whole genome shotgun (WGS) entry which is preliminary data.</text>
</comment>
<gene>
    <name evidence="1" type="ORF">RB653_004349</name>
</gene>